<dbReference type="GeneID" id="94553013"/>
<name>A0A6G7WHT7_9LACT</name>
<comment type="similarity">
    <text evidence="2 6">Belongs to the class-I pyridoxal-phosphate-dependent aminotransferase family.</text>
</comment>
<dbReference type="PROSITE" id="PS00105">
    <property type="entry name" value="AA_TRANSFER_CLASS_1"/>
    <property type="match status" value="1"/>
</dbReference>
<dbReference type="GO" id="GO:0006520">
    <property type="term" value="P:amino acid metabolic process"/>
    <property type="evidence" value="ECO:0007669"/>
    <property type="project" value="InterPro"/>
</dbReference>
<dbReference type="CDD" id="cd00609">
    <property type="entry name" value="AAT_like"/>
    <property type="match status" value="1"/>
</dbReference>
<dbReference type="InterPro" id="IPR015422">
    <property type="entry name" value="PyrdxlP-dep_Trfase_small"/>
</dbReference>
<comment type="cofactor">
    <cofactor evidence="1 6">
        <name>pyridoxal 5'-phosphate</name>
        <dbReference type="ChEBI" id="CHEBI:597326"/>
    </cofactor>
</comment>
<proteinExistence type="inferred from homology"/>
<reference evidence="8 9" key="1">
    <citation type="journal article" date="2017" name="Int. J. Syst. Evol. Microbiol.">
        <title>Jeotgalibaca porci sp. nov. and Jeotgalibaca arthritidis sp. nov., isolated from pigs, and emended description of the genus Jeotgalibaca.</title>
        <authorList>
            <person name="Zamora L."/>
            <person name="Perez-Sancho M."/>
            <person name="Dominguez L."/>
            <person name="Fernandez-Garayzabal J.F."/>
            <person name="Vela A.I."/>
        </authorList>
    </citation>
    <scope>NUCLEOTIDE SEQUENCE [LARGE SCALE GENOMIC DNA]</scope>
    <source>
        <strain evidence="8 9">CCUG 69148</strain>
    </source>
</reference>
<evidence type="ECO:0000313" key="8">
    <source>
        <dbReference type="EMBL" id="QIK51779.1"/>
    </source>
</evidence>
<dbReference type="EMBL" id="CP049889">
    <property type="protein sequence ID" value="QIK51779.1"/>
    <property type="molecule type" value="Genomic_DNA"/>
</dbReference>
<dbReference type="Gene3D" id="3.90.1150.10">
    <property type="entry name" value="Aspartate Aminotransferase, domain 1"/>
    <property type="match status" value="1"/>
</dbReference>
<evidence type="ECO:0000256" key="4">
    <source>
        <dbReference type="ARBA" id="ARBA00022679"/>
    </source>
</evidence>
<evidence type="ECO:0000313" key="9">
    <source>
        <dbReference type="Proteomes" id="UP000501830"/>
    </source>
</evidence>
<dbReference type="EC" id="2.6.1.-" evidence="6"/>
<evidence type="ECO:0000256" key="2">
    <source>
        <dbReference type="ARBA" id="ARBA00007441"/>
    </source>
</evidence>
<dbReference type="InterPro" id="IPR015421">
    <property type="entry name" value="PyrdxlP-dep_Trfase_major"/>
</dbReference>
<evidence type="ECO:0000256" key="3">
    <source>
        <dbReference type="ARBA" id="ARBA00022576"/>
    </source>
</evidence>
<keyword evidence="9" id="KW-1185">Reference proteome</keyword>
<dbReference type="GO" id="GO:0008483">
    <property type="term" value="F:transaminase activity"/>
    <property type="evidence" value="ECO:0007669"/>
    <property type="project" value="UniProtKB-KW"/>
</dbReference>
<dbReference type="Proteomes" id="UP000501830">
    <property type="component" value="Chromosome"/>
</dbReference>
<dbReference type="KEGG" id="jpo:G7058_06935"/>
<dbReference type="AlphaFoldDB" id="A0A6G7WHT7"/>
<protein>
    <recommendedName>
        <fullName evidence="6">Aminotransferase</fullName>
        <ecNumber evidence="6">2.6.1.-</ecNumber>
    </recommendedName>
</protein>
<dbReference type="RefSeq" id="WP_166062837.1">
    <property type="nucleotide sequence ID" value="NZ_CP049889.1"/>
</dbReference>
<organism evidence="8 9">
    <name type="scientific">Jeotgalibaca porci</name>
    <dbReference type="NCBI Taxonomy" id="1868793"/>
    <lineage>
        <taxon>Bacteria</taxon>
        <taxon>Bacillati</taxon>
        <taxon>Bacillota</taxon>
        <taxon>Bacilli</taxon>
        <taxon>Lactobacillales</taxon>
        <taxon>Carnobacteriaceae</taxon>
        <taxon>Jeotgalibaca</taxon>
    </lineage>
</organism>
<dbReference type="InterPro" id="IPR015424">
    <property type="entry name" value="PyrdxlP-dep_Trfase"/>
</dbReference>
<feature type="domain" description="Aminotransferase class I/classII large" evidence="7">
    <location>
        <begin position="30"/>
        <end position="377"/>
    </location>
</feature>
<dbReference type="GO" id="GO:0030170">
    <property type="term" value="F:pyridoxal phosphate binding"/>
    <property type="evidence" value="ECO:0007669"/>
    <property type="project" value="InterPro"/>
</dbReference>
<accession>A0A6G7WHT7</accession>
<dbReference type="PANTHER" id="PTHR46383">
    <property type="entry name" value="ASPARTATE AMINOTRANSFERASE"/>
    <property type="match status" value="1"/>
</dbReference>
<sequence>MALTTNQQLEKIVPSKIREMDEIFRSVEGCIMMTMGEPDFGMPENVKEAAIAAIQSDQSHYSHSMGTGEAREAVAAFMKKRHGLDFDPETEIIMTTGATEAIYSALFGILNPGEKVIVPSPYFPLYKQATTTAYGETIEVDTSETGFLMTPELLHQTMAENENVKAIVLNFPSNPTGVTYTKEELTALAEAIKQYEMFVISDEIYSELTYGVEHVSMAKLLPEQTILINGASKSFAMTGWRVGFIAAKKQWIPPIFKVHQTVVTTGVTVSYAAAAEAFRNSEADIERMREAYEVRRNICLAALQDAGFSVPEPKGAFYVFARIPEKFGTDDLTFCQILAKEARVGMIPGSIFGPGGEGYVRMSFALATDLVTEAMRRVSMFVGK</sequence>
<dbReference type="Pfam" id="PF00155">
    <property type="entry name" value="Aminotran_1_2"/>
    <property type="match status" value="1"/>
</dbReference>
<dbReference type="InterPro" id="IPR050596">
    <property type="entry name" value="AspAT/PAT-like"/>
</dbReference>
<gene>
    <name evidence="8" type="ORF">G7058_06935</name>
</gene>
<keyword evidence="5" id="KW-0663">Pyridoxal phosphate</keyword>
<evidence type="ECO:0000259" key="7">
    <source>
        <dbReference type="Pfam" id="PF00155"/>
    </source>
</evidence>
<evidence type="ECO:0000256" key="1">
    <source>
        <dbReference type="ARBA" id="ARBA00001933"/>
    </source>
</evidence>
<dbReference type="PANTHER" id="PTHR46383:SF4">
    <property type="entry name" value="AMINOTRANSFERASE"/>
    <property type="match status" value="1"/>
</dbReference>
<keyword evidence="3 6" id="KW-0032">Aminotransferase</keyword>
<dbReference type="SUPFAM" id="SSF53383">
    <property type="entry name" value="PLP-dependent transferases"/>
    <property type="match status" value="1"/>
</dbReference>
<dbReference type="InterPro" id="IPR004838">
    <property type="entry name" value="NHTrfase_class1_PyrdxlP-BS"/>
</dbReference>
<evidence type="ECO:0000256" key="6">
    <source>
        <dbReference type="RuleBase" id="RU000481"/>
    </source>
</evidence>
<dbReference type="Gene3D" id="3.40.640.10">
    <property type="entry name" value="Type I PLP-dependent aspartate aminotransferase-like (Major domain)"/>
    <property type="match status" value="1"/>
</dbReference>
<evidence type="ECO:0000256" key="5">
    <source>
        <dbReference type="ARBA" id="ARBA00022898"/>
    </source>
</evidence>
<keyword evidence="4 6" id="KW-0808">Transferase</keyword>
<dbReference type="InterPro" id="IPR004839">
    <property type="entry name" value="Aminotransferase_I/II_large"/>
</dbReference>